<reference evidence="6" key="2">
    <citation type="journal article" date="2021" name="Microbiome">
        <title>Successional dynamics and alternative stable states in a saline activated sludge microbial community over 9 years.</title>
        <authorList>
            <person name="Wang Y."/>
            <person name="Ye J."/>
            <person name="Ju F."/>
            <person name="Liu L."/>
            <person name="Boyd J.A."/>
            <person name="Deng Y."/>
            <person name="Parks D.H."/>
            <person name="Jiang X."/>
            <person name="Yin X."/>
            <person name="Woodcroft B.J."/>
            <person name="Tyson G.W."/>
            <person name="Hugenholtz P."/>
            <person name="Polz M.F."/>
            <person name="Zhang T."/>
        </authorList>
    </citation>
    <scope>NUCLEOTIDE SEQUENCE</scope>
    <source>
        <strain evidence="6">HKST-UBA01</strain>
    </source>
</reference>
<dbReference type="SUPFAM" id="SSF47240">
    <property type="entry name" value="Ferritin-like"/>
    <property type="match status" value="1"/>
</dbReference>
<accession>A0A956RS67</accession>
<dbReference type="InterPro" id="IPR008331">
    <property type="entry name" value="Ferritin_DPS_dom"/>
</dbReference>
<dbReference type="GO" id="GO:0004322">
    <property type="term" value="F:ferroxidase activity"/>
    <property type="evidence" value="ECO:0007669"/>
    <property type="project" value="TreeGrafter"/>
</dbReference>
<dbReference type="GO" id="GO:0020037">
    <property type="term" value="F:heme binding"/>
    <property type="evidence" value="ECO:0007669"/>
    <property type="project" value="TreeGrafter"/>
</dbReference>
<dbReference type="Gene3D" id="1.20.1260.10">
    <property type="match status" value="1"/>
</dbReference>
<dbReference type="Pfam" id="PF00210">
    <property type="entry name" value="Ferritin"/>
    <property type="match status" value="1"/>
</dbReference>
<dbReference type="InterPro" id="IPR009078">
    <property type="entry name" value="Ferritin-like_SF"/>
</dbReference>
<dbReference type="InterPro" id="IPR002024">
    <property type="entry name" value="Bacterioferritin"/>
</dbReference>
<dbReference type="InterPro" id="IPR012347">
    <property type="entry name" value="Ferritin-like"/>
</dbReference>
<keyword evidence="2" id="KW-0349">Heme</keyword>
<proteinExistence type="predicted"/>
<feature type="non-terminal residue" evidence="6">
    <location>
        <position position="104"/>
    </location>
</feature>
<comment type="caution">
    <text evidence="6">The sequence shown here is derived from an EMBL/GenBank/DDBJ whole genome shotgun (WGS) entry which is preliminary data.</text>
</comment>
<dbReference type="GO" id="GO:0006826">
    <property type="term" value="P:iron ion transport"/>
    <property type="evidence" value="ECO:0007669"/>
    <property type="project" value="InterPro"/>
</dbReference>
<dbReference type="GO" id="GO:0008199">
    <property type="term" value="F:ferric iron binding"/>
    <property type="evidence" value="ECO:0007669"/>
    <property type="project" value="InterPro"/>
</dbReference>
<dbReference type="GO" id="GO:0005829">
    <property type="term" value="C:cytosol"/>
    <property type="evidence" value="ECO:0007669"/>
    <property type="project" value="TreeGrafter"/>
</dbReference>
<keyword evidence="4" id="KW-0408">Iron</keyword>
<evidence type="ECO:0000256" key="2">
    <source>
        <dbReference type="ARBA" id="ARBA00022617"/>
    </source>
</evidence>
<keyword evidence="3" id="KW-0479">Metal-binding</keyword>
<sequence>MKKDPMVARVIEVLNDVLTAELTAVNQYFVHAEMCQNWGYDRLYHRIRMEAIDEMKHAESLIERVLFLGGIPNVQRLGKINIGETVPEQLKLDHAVEKDALVRL</sequence>
<dbReference type="EMBL" id="JAGQHR010001112">
    <property type="protein sequence ID" value="MCA9730332.1"/>
    <property type="molecule type" value="Genomic_DNA"/>
</dbReference>
<evidence type="ECO:0000313" key="7">
    <source>
        <dbReference type="Proteomes" id="UP000697710"/>
    </source>
</evidence>
<evidence type="ECO:0000313" key="6">
    <source>
        <dbReference type="EMBL" id="MCA9730332.1"/>
    </source>
</evidence>
<gene>
    <name evidence="6" type="primary">bfr</name>
    <name evidence="6" type="ORF">KC729_21805</name>
</gene>
<dbReference type="CDD" id="cd00907">
    <property type="entry name" value="Bacterioferritin"/>
    <property type="match status" value="1"/>
</dbReference>
<dbReference type="PANTHER" id="PTHR30295:SF0">
    <property type="entry name" value="BACTERIOFERRITIN"/>
    <property type="match status" value="1"/>
</dbReference>
<evidence type="ECO:0000259" key="5">
    <source>
        <dbReference type="PROSITE" id="PS50905"/>
    </source>
</evidence>
<evidence type="ECO:0000256" key="3">
    <source>
        <dbReference type="ARBA" id="ARBA00022723"/>
    </source>
</evidence>
<evidence type="ECO:0000256" key="4">
    <source>
        <dbReference type="ARBA" id="ARBA00023004"/>
    </source>
</evidence>
<dbReference type="AlphaFoldDB" id="A0A956RS67"/>
<keyword evidence="1" id="KW-0409">Iron storage</keyword>
<dbReference type="PANTHER" id="PTHR30295">
    <property type="entry name" value="BACTERIOFERRITIN"/>
    <property type="match status" value="1"/>
</dbReference>
<dbReference type="PROSITE" id="PS50905">
    <property type="entry name" value="FERRITIN_LIKE"/>
    <property type="match status" value="1"/>
</dbReference>
<evidence type="ECO:0000256" key="1">
    <source>
        <dbReference type="ARBA" id="ARBA00022434"/>
    </source>
</evidence>
<protein>
    <submittedName>
        <fullName evidence="6">Bacterioferritin</fullName>
    </submittedName>
</protein>
<feature type="domain" description="Ferritin-like diiron" evidence="5">
    <location>
        <begin position="4"/>
        <end position="104"/>
    </location>
</feature>
<organism evidence="6 7">
    <name type="scientific">Eiseniibacteriota bacterium</name>
    <dbReference type="NCBI Taxonomy" id="2212470"/>
    <lineage>
        <taxon>Bacteria</taxon>
        <taxon>Candidatus Eiseniibacteriota</taxon>
    </lineage>
</organism>
<name>A0A956RS67_UNCEI</name>
<dbReference type="Proteomes" id="UP000697710">
    <property type="component" value="Unassembled WGS sequence"/>
</dbReference>
<dbReference type="GO" id="GO:0006879">
    <property type="term" value="P:intracellular iron ion homeostasis"/>
    <property type="evidence" value="ECO:0007669"/>
    <property type="project" value="UniProtKB-KW"/>
</dbReference>
<dbReference type="NCBIfam" id="TIGR00754">
    <property type="entry name" value="bfr"/>
    <property type="match status" value="1"/>
</dbReference>
<dbReference type="PRINTS" id="PR00601">
    <property type="entry name" value="BACFERRITIN"/>
</dbReference>
<dbReference type="InterPro" id="IPR009040">
    <property type="entry name" value="Ferritin-like_diiron"/>
</dbReference>
<reference evidence="6" key="1">
    <citation type="submission" date="2020-04" db="EMBL/GenBank/DDBJ databases">
        <authorList>
            <person name="Zhang T."/>
        </authorList>
    </citation>
    <scope>NUCLEOTIDE SEQUENCE</scope>
    <source>
        <strain evidence="6">HKST-UBA01</strain>
    </source>
</reference>